<dbReference type="EMBL" id="FMWK01000008">
    <property type="protein sequence ID" value="SCZ79271.1"/>
    <property type="molecule type" value="Genomic_DNA"/>
</dbReference>
<sequence>MKELSIFVDEAGDFGDYEKHNPYYIVTMVFHDQSEEIDEEISVLNRNLEILKYGNNQAVHTEPLIRREYPYEAYLPNERRAIFSKLYYFALHCGIKYKSFIFYKSEYENQFKLEARMAREISQFIRNNLEFFQSFDNVILYYDNGQHELNRILNTVLATELVDYDVRKVVPSEYKLFQVADLFCTLELLEQKMNNKSLSKSELILFHSARDLKKDFLKGMHKKRFE</sequence>
<dbReference type="InterPro" id="IPR024524">
    <property type="entry name" value="DUF3800"/>
</dbReference>
<organism evidence="1 2">
    <name type="scientific">Pseudobutyrivibrio xylanivorans</name>
    <dbReference type="NCBI Taxonomy" id="185007"/>
    <lineage>
        <taxon>Bacteria</taxon>
        <taxon>Bacillati</taxon>
        <taxon>Bacillota</taxon>
        <taxon>Clostridia</taxon>
        <taxon>Lachnospirales</taxon>
        <taxon>Lachnospiraceae</taxon>
        <taxon>Pseudobutyrivibrio</taxon>
    </lineage>
</organism>
<reference evidence="1 2" key="1">
    <citation type="submission" date="2016-10" db="EMBL/GenBank/DDBJ databases">
        <authorList>
            <person name="de Groot N.N."/>
        </authorList>
    </citation>
    <scope>NUCLEOTIDE SEQUENCE [LARGE SCALE GENOMIC DNA]</scope>
    <source>
        <strain evidence="1 2">DSM 10317</strain>
    </source>
</reference>
<evidence type="ECO:0008006" key="3">
    <source>
        <dbReference type="Google" id="ProtNLM"/>
    </source>
</evidence>
<evidence type="ECO:0000313" key="2">
    <source>
        <dbReference type="Proteomes" id="UP000199428"/>
    </source>
</evidence>
<accession>A0A1G5S0L3</accession>
<name>A0A1G5S0L3_PSEXY</name>
<protein>
    <recommendedName>
        <fullName evidence="3">DUF3800 domain-containing protein</fullName>
    </recommendedName>
</protein>
<dbReference type="Proteomes" id="UP000199428">
    <property type="component" value="Unassembled WGS sequence"/>
</dbReference>
<dbReference type="Pfam" id="PF12686">
    <property type="entry name" value="DUF3800"/>
    <property type="match status" value="1"/>
</dbReference>
<evidence type="ECO:0000313" key="1">
    <source>
        <dbReference type="EMBL" id="SCZ79271.1"/>
    </source>
</evidence>
<dbReference type="RefSeq" id="WP_090162739.1">
    <property type="nucleotide sequence ID" value="NZ_FMWK01000008.1"/>
</dbReference>
<dbReference type="AlphaFoldDB" id="A0A1G5S0L3"/>
<gene>
    <name evidence="1" type="ORF">SAMN02910350_01708</name>
</gene>
<proteinExistence type="predicted"/>